<feature type="region of interest" description="Disordered" evidence="1">
    <location>
        <begin position="39"/>
        <end position="81"/>
    </location>
</feature>
<evidence type="ECO:0000256" key="1">
    <source>
        <dbReference type="SAM" id="MobiDB-lite"/>
    </source>
</evidence>
<comment type="caution">
    <text evidence="2">The sequence shown here is derived from an EMBL/GenBank/DDBJ whole genome shotgun (WGS) entry which is preliminary data.</text>
</comment>
<evidence type="ECO:0000313" key="2">
    <source>
        <dbReference type="EMBL" id="TEB37061.1"/>
    </source>
</evidence>
<name>A0A4Y7TSU1_COPMI</name>
<proteinExistence type="predicted"/>
<accession>A0A4Y7TSU1</accession>
<organism evidence="2 3">
    <name type="scientific">Coprinellus micaceus</name>
    <name type="common">Glistening ink-cap mushroom</name>
    <name type="synonym">Coprinus micaceus</name>
    <dbReference type="NCBI Taxonomy" id="71717"/>
    <lineage>
        <taxon>Eukaryota</taxon>
        <taxon>Fungi</taxon>
        <taxon>Dikarya</taxon>
        <taxon>Basidiomycota</taxon>
        <taxon>Agaricomycotina</taxon>
        <taxon>Agaricomycetes</taxon>
        <taxon>Agaricomycetidae</taxon>
        <taxon>Agaricales</taxon>
        <taxon>Agaricineae</taxon>
        <taxon>Psathyrellaceae</taxon>
        <taxon>Coprinellus</taxon>
    </lineage>
</organism>
<dbReference type="AlphaFoldDB" id="A0A4Y7TSU1"/>
<feature type="region of interest" description="Disordered" evidence="1">
    <location>
        <begin position="179"/>
        <end position="202"/>
    </location>
</feature>
<feature type="compositionally biased region" description="Basic and acidic residues" evidence="1">
    <location>
        <begin position="254"/>
        <end position="276"/>
    </location>
</feature>
<feature type="region of interest" description="Disordered" evidence="1">
    <location>
        <begin position="245"/>
        <end position="288"/>
    </location>
</feature>
<reference evidence="2 3" key="1">
    <citation type="journal article" date="2019" name="Nat. Ecol. Evol.">
        <title>Megaphylogeny resolves global patterns of mushroom evolution.</title>
        <authorList>
            <person name="Varga T."/>
            <person name="Krizsan K."/>
            <person name="Foldi C."/>
            <person name="Dima B."/>
            <person name="Sanchez-Garcia M."/>
            <person name="Sanchez-Ramirez S."/>
            <person name="Szollosi G.J."/>
            <person name="Szarkandi J.G."/>
            <person name="Papp V."/>
            <person name="Albert L."/>
            <person name="Andreopoulos W."/>
            <person name="Angelini C."/>
            <person name="Antonin V."/>
            <person name="Barry K.W."/>
            <person name="Bougher N.L."/>
            <person name="Buchanan P."/>
            <person name="Buyck B."/>
            <person name="Bense V."/>
            <person name="Catcheside P."/>
            <person name="Chovatia M."/>
            <person name="Cooper J."/>
            <person name="Damon W."/>
            <person name="Desjardin D."/>
            <person name="Finy P."/>
            <person name="Geml J."/>
            <person name="Haridas S."/>
            <person name="Hughes K."/>
            <person name="Justo A."/>
            <person name="Karasinski D."/>
            <person name="Kautmanova I."/>
            <person name="Kiss B."/>
            <person name="Kocsube S."/>
            <person name="Kotiranta H."/>
            <person name="LaButti K.M."/>
            <person name="Lechner B.E."/>
            <person name="Liimatainen K."/>
            <person name="Lipzen A."/>
            <person name="Lukacs Z."/>
            <person name="Mihaltcheva S."/>
            <person name="Morgado L.N."/>
            <person name="Niskanen T."/>
            <person name="Noordeloos M.E."/>
            <person name="Ohm R.A."/>
            <person name="Ortiz-Santana B."/>
            <person name="Ovrebo C."/>
            <person name="Racz N."/>
            <person name="Riley R."/>
            <person name="Savchenko A."/>
            <person name="Shiryaev A."/>
            <person name="Soop K."/>
            <person name="Spirin V."/>
            <person name="Szebenyi C."/>
            <person name="Tomsovsky M."/>
            <person name="Tulloss R.E."/>
            <person name="Uehling J."/>
            <person name="Grigoriev I.V."/>
            <person name="Vagvolgyi C."/>
            <person name="Papp T."/>
            <person name="Martin F.M."/>
            <person name="Miettinen O."/>
            <person name="Hibbett D.S."/>
            <person name="Nagy L.G."/>
        </authorList>
    </citation>
    <scope>NUCLEOTIDE SEQUENCE [LARGE SCALE GENOMIC DNA]</scope>
    <source>
        <strain evidence="2 3">FP101781</strain>
    </source>
</reference>
<feature type="compositionally biased region" description="Basic and acidic residues" evidence="1">
    <location>
        <begin position="56"/>
        <end position="68"/>
    </location>
</feature>
<dbReference type="EMBL" id="QPFP01000005">
    <property type="protein sequence ID" value="TEB37061.1"/>
    <property type="molecule type" value="Genomic_DNA"/>
</dbReference>
<sequence>MEMKSRRVRRSPFTLPSNTVVCRLLNPVLSSLRKRIPASAPSLLPTPNPVLHPRHPRGDRPPRYRNHELPASSSSTSPPTMPPLKRWVGLCALVGVWNQRLPRSRPLARIREPVTVGHKCTWMHAHRDGTLCGTVKGVSPGARRPSLFVPPIPDLPLFPDSKLCLPNANVRARALFVKPNRNPPKETPPAGGPGTCMASTRSSKSVWVKTRPRSVSTGRALMLSSCWLTRGSGTQTLRAGTMLGSNSSALGEGRGLDEHLGSRGLRAEGERGEEASRSITVARGWDER</sequence>
<protein>
    <submittedName>
        <fullName evidence="2">Uncharacterized protein</fullName>
    </submittedName>
</protein>
<gene>
    <name evidence="2" type="ORF">FA13DRAFT_1094582</name>
</gene>
<dbReference type="Proteomes" id="UP000298030">
    <property type="component" value="Unassembled WGS sequence"/>
</dbReference>
<keyword evidence="3" id="KW-1185">Reference proteome</keyword>
<evidence type="ECO:0000313" key="3">
    <source>
        <dbReference type="Proteomes" id="UP000298030"/>
    </source>
</evidence>
<feature type="compositionally biased region" description="Pro residues" evidence="1">
    <location>
        <begin position="181"/>
        <end position="191"/>
    </location>
</feature>